<protein>
    <submittedName>
        <fullName evidence="2">Uncharacterized protein</fullName>
    </submittedName>
</protein>
<evidence type="ECO:0000313" key="3">
    <source>
        <dbReference type="Proteomes" id="UP000002640"/>
    </source>
</evidence>
<feature type="region of interest" description="Disordered" evidence="1">
    <location>
        <begin position="143"/>
        <end position="175"/>
    </location>
</feature>
<keyword evidence="3" id="KW-1185">Reference proteome</keyword>
<feature type="compositionally biased region" description="Basic and acidic residues" evidence="1">
    <location>
        <begin position="1"/>
        <end position="13"/>
    </location>
</feature>
<gene>
    <name evidence="2" type="ORF">PHYSODRAFT_338647</name>
</gene>
<dbReference type="RefSeq" id="XP_009534798.1">
    <property type="nucleotide sequence ID" value="XM_009536503.1"/>
</dbReference>
<dbReference type="GeneID" id="20647607"/>
<name>G5A2P7_PHYSP</name>
<evidence type="ECO:0000256" key="1">
    <source>
        <dbReference type="SAM" id="MobiDB-lite"/>
    </source>
</evidence>
<dbReference type="InParanoid" id="G5A2P7"/>
<feature type="compositionally biased region" description="Basic residues" evidence="1">
    <location>
        <begin position="143"/>
        <end position="159"/>
    </location>
</feature>
<dbReference type="AlphaFoldDB" id="G5A2P7"/>
<dbReference type="EMBL" id="JH159159">
    <property type="protein sequence ID" value="EGZ09937.1"/>
    <property type="molecule type" value="Genomic_DNA"/>
</dbReference>
<evidence type="ECO:0000313" key="2">
    <source>
        <dbReference type="EMBL" id="EGZ09937.1"/>
    </source>
</evidence>
<sequence length="320" mass="34173">MARVDEEGLDLKEINGTQQRPKGPATRWERQRKECVDYFVGWLAFGQPTATAGTAATATATAATTTATAATATATAATDRTAPTGTATAATATATPTTTGLPLAQAAAKRLAATKPIQATKAAPETLRRGLPLLRPRCGAAAKRKAMTSRAPSKQRKKATVTPADLPENTAEDVSDEAMDVVETPSHGVPETAVVTEDAAEPGVTEGKSTARCVPEMASAVPLDDVDLDSFLDAQRRHRLFADADQDDLNVEEDVWTLLLYSDAGGGDETIAWDQARIIVTRVLIDKSRSMDYLVDNHDSRMIAINVIMKWPNASYQWLP</sequence>
<feature type="region of interest" description="Disordered" evidence="1">
    <location>
        <begin position="1"/>
        <end position="27"/>
    </location>
</feature>
<dbReference type="Proteomes" id="UP000002640">
    <property type="component" value="Unassembled WGS sequence"/>
</dbReference>
<reference evidence="2 3" key="1">
    <citation type="journal article" date="2006" name="Science">
        <title>Phytophthora genome sequences uncover evolutionary origins and mechanisms of pathogenesis.</title>
        <authorList>
            <person name="Tyler B.M."/>
            <person name="Tripathy S."/>
            <person name="Zhang X."/>
            <person name="Dehal P."/>
            <person name="Jiang R.H."/>
            <person name="Aerts A."/>
            <person name="Arredondo F.D."/>
            <person name="Baxter L."/>
            <person name="Bensasson D."/>
            <person name="Beynon J.L."/>
            <person name="Chapman J."/>
            <person name="Damasceno C.M."/>
            <person name="Dorrance A.E."/>
            <person name="Dou D."/>
            <person name="Dickerman A.W."/>
            <person name="Dubchak I.L."/>
            <person name="Garbelotto M."/>
            <person name="Gijzen M."/>
            <person name="Gordon S.G."/>
            <person name="Govers F."/>
            <person name="Grunwald N.J."/>
            <person name="Huang W."/>
            <person name="Ivors K.L."/>
            <person name="Jones R.W."/>
            <person name="Kamoun S."/>
            <person name="Krampis K."/>
            <person name="Lamour K.H."/>
            <person name="Lee M.K."/>
            <person name="McDonald W.H."/>
            <person name="Medina M."/>
            <person name="Meijer H.J."/>
            <person name="Nordberg E.K."/>
            <person name="Maclean D.J."/>
            <person name="Ospina-Giraldo M.D."/>
            <person name="Morris P.F."/>
            <person name="Phuntumart V."/>
            <person name="Putnam N.H."/>
            <person name="Rash S."/>
            <person name="Rose J.K."/>
            <person name="Sakihama Y."/>
            <person name="Salamov A.A."/>
            <person name="Savidor A."/>
            <person name="Scheuring C.F."/>
            <person name="Smith B.M."/>
            <person name="Sobral B.W."/>
            <person name="Terry A."/>
            <person name="Torto-Alalibo T.A."/>
            <person name="Win J."/>
            <person name="Xu Z."/>
            <person name="Zhang H."/>
            <person name="Grigoriev I.V."/>
            <person name="Rokhsar D.S."/>
            <person name="Boore J.L."/>
        </authorList>
    </citation>
    <scope>NUCLEOTIDE SEQUENCE [LARGE SCALE GENOMIC DNA]</scope>
    <source>
        <strain evidence="2 3">P6497</strain>
    </source>
</reference>
<proteinExistence type="predicted"/>
<accession>G5A2P7</accession>
<organism evidence="2 3">
    <name type="scientific">Phytophthora sojae (strain P6497)</name>
    <name type="common">Soybean stem and root rot agent</name>
    <name type="synonym">Phytophthora megasperma f. sp. glycines</name>
    <dbReference type="NCBI Taxonomy" id="1094619"/>
    <lineage>
        <taxon>Eukaryota</taxon>
        <taxon>Sar</taxon>
        <taxon>Stramenopiles</taxon>
        <taxon>Oomycota</taxon>
        <taxon>Peronosporomycetes</taxon>
        <taxon>Peronosporales</taxon>
        <taxon>Peronosporaceae</taxon>
        <taxon>Phytophthora</taxon>
    </lineage>
</organism>
<dbReference type="KEGG" id="psoj:PHYSODRAFT_338647"/>